<dbReference type="EMBL" id="JABEPQ010000001">
    <property type="protein sequence ID" value="NNM45507.1"/>
    <property type="molecule type" value="Genomic_DNA"/>
</dbReference>
<dbReference type="PANTHER" id="PTHR43316">
    <property type="entry name" value="HYDROLASE, HALOACID DELAHOGENASE-RELATED"/>
    <property type="match status" value="1"/>
</dbReference>
<reference evidence="2 3" key="1">
    <citation type="submission" date="2020-04" db="EMBL/GenBank/DDBJ databases">
        <title>Knoellia sp. isolate from air conditioner.</title>
        <authorList>
            <person name="Chea S."/>
            <person name="Kim D.-U."/>
        </authorList>
    </citation>
    <scope>NUCLEOTIDE SEQUENCE [LARGE SCALE GENOMIC DNA]</scope>
    <source>
        <strain evidence="2 3">DB2414S</strain>
    </source>
</reference>
<dbReference type="InterPro" id="IPR036412">
    <property type="entry name" value="HAD-like_sf"/>
</dbReference>
<evidence type="ECO:0000313" key="3">
    <source>
        <dbReference type="Proteomes" id="UP000588586"/>
    </source>
</evidence>
<proteinExistence type="predicted"/>
<dbReference type="SFLD" id="SFLDS00003">
    <property type="entry name" value="Haloacid_Dehalogenase"/>
    <property type="match status" value="1"/>
</dbReference>
<sequence>MAAAGEHAEVQTVEAVIFDWGGTLTPWHTVDMSSQWRVFAREVHGVPVDSDEVSKEDLAAAEDLAARILAAEDRAWARGRDSHESASIDAILADAGVDPAHDRHHLALAAYQGFWEPHTFTDPQVRPLWEALRDRGIRVGVLSNTIWSRDYHRGIFERDGVLDLIDGDVYSSEIHVVKPHAEAFEAACAAVDVAPERAVYVGDRPYEDVHGPQQVGMRAIWVPHSEIPVSQQVAVDVTPDGQVNELGDVLDIVAEWCALAEPSRGRR</sequence>
<dbReference type="InterPro" id="IPR006439">
    <property type="entry name" value="HAD-SF_hydro_IA"/>
</dbReference>
<name>A0A849HLL0_9MICO</name>
<dbReference type="PANTHER" id="PTHR43316:SF3">
    <property type="entry name" value="HALOACID DEHALOGENASE, TYPE II (AFU_ORTHOLOGUE AFUA_2G07750)-RELATED"/>
    <property type="match status" value="1"/>
</dbReference>
<dbReference type="GO" id="GO:0016787">
    <property type="term" value="F:hydrolase activity"/>
    <property type="evidence" value="ECO:0007669"/>
    <property type="project" value="UniProtKB-KW"/>
</dbReference>
<dbReference type="InterPro" id="IPR051540">
    <property type="entry name" value="S-2-haloacid_dehalogenase"/>
</dbReference>
<dbReference type="Proteomes" id="UP000588586">
    <property type="component" value="Unassembled WGS sequence"/>
</dbReference>
<accession>A0A849HLL0</accession>
<organism evidence="2 3">
    <name type="scientific">Knoellia koreensis</name>
    <dbReference type="NCBI Taxonomy" id="2730921"/>
    <lineage>
        <taxon>Bacteria</taxon>
        <taxon>Bacillati</taxon>
        <taxon>Actinomycetota</taxon>
        <taxon>Actinomycetes</taxon>
        <taxon>Micrococcales</taxon>
        <taxon>Intrasporangiaceae</taxon>
        <taxon>Knoellia</taxon>
    </lineage>
</organism>
<dbReference type="PRINTS" id="PR00413">
    <property type="entry name" value="HADHALOGNASE"/>
</dbReference>
<dbReference type="SFLD" id="SFLDG01129">
    <property type="entry name" value="C1.5:_HAD__Beta-PGM__Phosphata"/>
    <property type="match status" value="1"/>
</dbReference>
<dbReference type="SUPFAM" id="SSF56784">
    <property type="entry name" value="HAD-like"/>
    <property type="match status" value="1"/>
</dbReference>
<keyword evidence="1 2" id="KW-0378">Hydrolase</keyword>
<dbReference type="Gene3D" id="3.40.50.1000">
    <property type="entry name" value="HAD superfamily/HAD-like"/>
    <property type="match status" value="1"/>
</dbReference>
<evidence type="ECO:0000256" key="1">
    <source>
        <dbReference type="ARBA" id="ARBA00022801"/>
    </source>
</evidence>
<dbReference type="InterPro" id="IPR023214">
    <property type="entry name" value="HAD_sf"/>
</dbReference>
<dbReference type="AlphaFoldDB" id="A0A849HLL0"/>
<gene>
    <name evidence="2" type="ORF">HJG52_05745</name>
</gene>
<comment type="caution">
    <text evidence="2">The sequence shown here is derived from an EMBL/GenBank/DDBJ whole genome shotgun (WGS) entry which is preliminary data.</text>
</comment>
<evidence type="ECO:0000313" key="2">
    <source>
        <dbReference type="EMBL" id="NNM45507.1"/>
    </source>
</evidence>
<dbReference type="NCBIfam" id="TIGR01549">
    <property type="entry name" value="HAD-SF-IA-v1"/>
    <property type="match status" value="1"/>
</dbReference>
<keyword evidence="3" id="KW-1185">Reference proteome</keyword>
<protein>
    <submittedName>
        <fullName evidence="2">HAD family hydrolase</fullName>
    </submittedName>
</protein>
<dbReference type="Gene3D" id="1.20.120.1600">
    <property type="match status" value="1"/>
</dbReference>
<dbReference type="Pfam" id="PF00702">
    <property type="entry name" value="Hydrolase"/>
    <property type="match status" value="1"/>
</dbReference>